<dbReference type="PROSITE" id="PS01124">
    <property type="entry name" value="HTH_ARAC_FAMILY_2"/>
    <property type="match status" value="1"/>
</dbReference>
<dbReference type="GeneID" id="302707667"/>
<keyword evidence="2" id="KW-0238">DNA-binding</keyword>
<dbReference type="PANTHER" id="PTHR43280:SF28">
    <property type="entry name" value="HTH-TYPE TRANSCRIPTIONAL ACTIVATOR RHAS"/>
    <property type="match status" value="1"/>
</dbReference>
<gene>
    <name evidence="7" type="ORF">CKQ54_02500</name>
</gene>
<keyword evidence="8" id="KW-1185">Reference proteome</keyword>
<evidence type="ECO:0000256" key="5">
    <source>
        <dbReference type="ARBA" id="ARBA00044978"/>
    </source>
</evidence>
<keyword evidence="4" id="KW-0804">Transcription</keyword>
<keyword evidence="3" id="KW-0010">Activator</keyword>
<evidence type="ECO:0000256" key="1">
    <source>
        <dbReference type="ARBA" id="ARBA00023015"/>
    </source>
</evidence>
<keyword evidence="1" id="KW-0805">Transcription regulation</keyword>
<evidence type="ECO:0000256" key="2">
    <source>
        <dbReference type="ARBA" id="ARBA00023125"/>
    </source>
</evidence>
<dbReference type="InterPro" id="IPR018060">
    <property type="entry name" value="HTH_AraC"/>
</dbReference>
<evidence type="ECO:0000313" key="8">
    <source>
        <dbReference type="Proteomes" id="UP000284853"/>
    </source>
</evidence>
<dbReference type="EMBL" id="NSDJ01000001">
    <property type="protein sequence ID" value="RKF67329.1"/>
    <property type="molecule type" value="Genomic_DNA"/>
</dbReference>
<dbReference type="Gene3D" id="1.10.10.60">
    <property type="entry name" value="Homeodomain-like"/>
    <property type="match status" value="1"/>
</dbReference>
<protein>
    <recommendedName>
        <fullName evidence="5">Arabinose operon regulatory protein</fullName>
    </recommendedName>
</protein>
<dbReference type="InterPro" id="IPR037923">
    <property type="entry name" value="HTH-like"/>
</dbReference>
<dbReference type="Pfam" id="PF02311">
    <property type="entry name" value="AraC_binding"/>
    <property type="match status" value="1"/>
</dbReference>
<dbReference type="Proteomes" id="UP000284853">
    <property type="component" value="Unassembled WGS sequence"/>
</dbReference>
<name>A0ABX9PQN2_9GAMM</name>
<comment type="caution">
    <text evidence="7">The sequence shown here is derived from an EMBL/GenBank/DDBJ whole genome shotgun (WGS) entry which is preliminary data.</text>
</comment>
<dbReference type="PRINTS" id="PR00032">
    <property type="entry name" value="HTHARAC"/>
</dbReference>
<evidence type="ECO:0000313" key="7">
    <source>
        <dbReference type="EMBL" id="RKF67329.1"/>
    </source>
</evidence>
<feature type="domain" description="HTH araC/xylS-type" evidence="6">
    <location>
        <begin position="170"/>
        <end position="268"/>
    </location>
</feature>
<proteinExistence type="predicted"/>
<evidence type="ECO:0000256" key="4">
    <source>
        <dbReference type="ARBA" id="ARBA00023163"/>
    </source>
</evidence>
<dbReference type="PROSITE" id="PS00041">
    <property type="entry name" value="HTH_ARAC_FAMILY_1"/>
    <property type="match status" value="1"/>
</dbReference>
<dbReference type="SUPFAM" id="SSF51215">
    <property type="entry name" value="Regulatory protein AraC"/>
    <property type="match status" value="1"/>
</dbReference>
<dbReference type="SUPFAM" id="SSF46689">
    <property type="entry name" value="Homeodomain-like"/>
    <property type="match status" value="2"/>
</dbReference>
<dbReference type="RefSeq" id="WP_120163489.1">
    <property type="nucleotide sequence ID" value="NZ_NSDJ01000001.1"/>
</dbReference>
<dbReference type="InterPro" id="IPR020449">
    <property type="entry name" value="Tscrpt_reg_AraC-type_HTH"/>
</dbReference>
<dbReference type="Pfam" id="PF12833">
    <property type="entry name" value="HTH_18"/>
    <property type="match status" value="1"/>
</dbReference>
<dbReference type="InterPro" id="IPR009057">
    <property type="entry name" value="Homeodomain-like_sf"/>
</dbReference>
<dbReference type="InterPro" id="IPR003313">
    <property type="entry name" value="AraC-bd"/>
</dbReference>
<dbReference type="InterPro" id="IPR018062">
    <property type="entry name" value="HTH_AraC-typ_CS"/>
</dbReference>
<dbReference type="SMART" id="SM00342">
    <property type="entry name" value="HTH_ARAC"/>
    <property type="match status" value="1"/>
</dbReference>
<evidence type="ECO:0000259" key="6">
    <source>
        <dbReference type="PROSITE" id="PS01124"/>
    </source>
</evidence>
<sequence length="277" mass="32721">MNKPIFQDYFVSDQQNVIITSRLPQDYSPKTQFNYSKITLITGGIGLHIINGKPYSIYPRMLFFTQATDLHIYEHAQDLSLINIYYQPSEHFFLIKGFESLIPKQFASFHIHRFLDKKSALLIRGSLDKLIASQHKGSIEQESLFLRLLVDLRYCSYFYDENNTNERRILRLIRWLHANFHEKIDWNQLADQFSINVRTMHRYLDKDIGFSPQRYLTKLRLFHSLYPLLYSNKPITSIAQDIGFDDHSYFATCFRREFGLPPREFKSTAAGQSLLSR</sequence>
<reference evidence="7 8" key="1">
    <citation type="submission" date="2017-08" db="EMBL/GenBank/DDBJ databases">
        <title>Comparative genomics of bacteria isolated from necrotic lesions of AOD affected trees.</title>
        <authorList>
            <person name="Doonan J."/>
            <person name="Denman S."/>
            <person name="Mcdonald J.E."/>
        </authorList>
    </citation>
    <scope>NUCLEOTIDE SEQUENCE [LARGE SCALE GENOMIC DNA]</scope>
    <source>
        <strain evidence="7 8">CIP 105588</strain>
    </source>
</reference>
<evidence type="ECO:0000256" key="3">
    <source>
        <dbReference type="ARBA" id="ARBA00023159"/>
    </source>
</evidence>
<dbReference type="PANTHER" id="PTHR43280">
    <property type="entry name" value="ARAC-FAMILY TRANSCRIPTIONAL REGULATOR"/>
    <property type="match status" value="1"/>
</dbReference>
<accession>A0ABX9PQN2</accession>
<organism evidence="7 8">
    <name type="scientific">Rahnella variigena</name>
    <dbReference type="NCBI Taxonomy" id="574964"/>
    <lineage>
        <taxon>Bacteria</taxon>
        <taxon>Pseudomonadati</taxon>
        <taxon>Pseudomonadota</taxon>
        <taxon>Gammaproteobacteria</taxon>
        <taxon>Enterobacterales</taxon>
        <taxon>Yersiniaceae</taxon>
        <taxon>Rahnella</taxon>
    </lineage>
</organism>